<comment type="caution">
    <text evidence="1">The sequence shown here is derived from an EMBL/GenBank/DDBJ whole genome shotgun (WGS) entry which is preliminary data.</text>
</comment>
<dbReference type="Proteomes" id="UP001210925">
    <property type="component" value="Unassembled WGS sequence"/>
</dbReference>
<name>A0AAD5Y2B6_9FUNG</name>
<gene>
    <name evidence="1" type="ORF">HK103_003182</name>
    <name evidence="2" type="ORF">HK103_003184</name>
</gene>
<dbReference type="EMBL" id="JADGKB010000226">
    <property type="protein sequence ID" value="KAJ3250761.1"/>
    <property type="molecule type" value="Genomic_DNA"/>
</dbReference>
<accession>A0AAD5Y2B6</accession>
<protein>
    <submittedName>
        <fullName evidence="1">Uncharacterized protein</fullName>
    </submittedName>
</protein>
<evidence type="ECO:0000313" key="3">
    <source>
        <dbReference type="Proteomes" id="UP001210925"/>
    </source>
</evidence>
<organism evidence="1 3">
    <name type="scientific">Boothiomyces macroporosus</name>
    <dbReference type="NCBI Taxonomy" id="261099"/>
    <lineage>
        <taxon>Eukaryota</taxon>
        <taxon>Fungi</taxon>
        <taxon>Fungi incertae sedis</taxon>
        <taxon>Chytridiomycota</taxon>
        <taxon>Chytridiomycota incertae sedis</taxon>
        <taxon>Chytridiomycetes</taxon>
        <taxon>Rhizophydiales</taxon>
        <taxon>Terramycetaceae</taxon>
        <taxon>Boothiomyces</taxon>
    </lineage>
</organism>
<evidence type="ECO:0000313" key="2">
    <source>
        <dbReference type="EMBL" id="KAJ3250761.1"/>
    </source>
</evidence>
<sequence>MDSNSIHSDVGVLLSIQLQGFVKDYTDQQNQSSEELEVISIDCNNGVELKEKVWEVYQSKLANAAQLVDGVYVDENRPNIAEMENYIYMRRHRRSTPFGSNITPSTLLSLQNSAEPIEVHILKYSNVLKLKDHWISFKKECLDPPLTDRSGAISNETIHQYVNQLRNNHPELRGDFVNWAEWARWILNNNPPDRWEALARDRPPPNISNQFQVEILSNSNDKDFSLQILNEWKSRLDTKATAVKDIVEDDSVESVRCGLAVVKELKLEDFWENCSRWVSFEGGISIAHIVYREKKRENLNFDINQLSTWSSIAYCLILRLGDKYPFYFLDSNGNYCMAVNCYEWNYDEEKKLSMIFRDTSLFQEKWELFELNGGELNLDFTRLRRPIVTVMRIKQCRLILPSNSLKRLIQIMHETAENTPEDYCIPETHIDGMIEKRERSPRTFILRLKGEVSIPIHILDCLDDPSWPILADLDGAFLQTSLFASRTYFEDNFLHICHVLSGDAYERQLWREYFHQLQASAIITWKKGNKYKRSEQQLNKQNMCWQTLFGENMKPMCPYCGTKIINRDEFPTKTVQQAHILPAIWGDMNDKYWWNTVPTCCNMNQPRFRPAKAQTISNAEQNGQDLRIEHMFIALLNDQKQQLEQRQKRIRNIALCFFKKLLQEHDCPITTIGKCSLIGFTLGFYCISAEPLINSEWNFLFLSPEEVEDCWKLLPSSRS</sequence>
<reference evidence="1" key="1">
    <citation type="submission" date="2020-05" db="EMBL/GenBank/DDBJ databases">
        <title>Phylogenomic resolution of chytrid fungi.</title>
        <authorList>
            <person name="Stajich J.E."/>
            <person name="Amses K."/>
            <person name="Simmons R."/>
            <person name="Seto K."/>
            <person name="Myers J."/>
            <person name="Bonds A."/>
            <person name="Quandt C.A."/>
            <person name="Barry K."/>
            <person name="Liu P."/>
            <person name="Grigoriev I."/>
            <person name="Longcore J.E."/>
            <person name="James T.Y."/>
        </authorList>
    </citation>
    <scope>NUCLEOTIDE SEQUENCE</scope>
    <source>
        <strain evidence="1">PLAUS21</strain>
    </source>
</reference>
<proteinExistence type="predicted"/>
<dbReference type="EMBL" id="JADGKB010000226">
    <property type="protein sequence ID" value="KAJ3250759.1"/>
    <property type="molecule type" value="Genomic_DNA"/>
</dbReference>
<evidence type="ECO:0000313" key="1">
    <source>
        <dbReference type="EMBL" id="KAJ3250759.1"/>
    </source>
</evidence>
<dbReference type="AlphaFoldDB" id="A0AAD5Y2B6"/>
<keyword evidence="3" id="KW-1185">Reference proteome</keyword>